<dbReference type="AlphaFoldDB" id="A0AAV6UNJ9"/>
<evidence type="ECO:0000313" key="3">
    <source>
        <dbReference type="Proteomes" id="UP000827092"/>
    </source>
</evidence>
<keyword evidence="3" id="KW-1185">Reference proteome</keyword>
<evidence type="ECO:0000313" key="2">
    <source>
        <dbReference type="EMBL" id="KAG8185183.1"/>
    </source>
</evidence>
<comment type="caution">
    <text evidence="2">The sequence shown here is derived from an EMBL/GenBank/DDBJ whole genome shotgun (WGS) entry which is preliminary data.</text>
</comment>
<reference evidence="2 3" key="1">
    <citation type="journal article" date="2022" name="Nat. Ecol. Evol.">
        <title>A masculinizing supergene underlies an exaggerated male reproductive morph in a spider.</title>
        <authorList>
            <person name="Hendrickx F."/>
            <person name="De Corte Z."/>
            <person name="Sonet G."/>
            <person name="Van Belleghem S.M."/>
            <person name="Kostlbacher S."/>
            <person name="Vangestel C."/>
        </authorList>
    </citation>
    <scope>NUCLEOTIDE SEQUENCE [LARGE SCALE GENOMIC DNA]</scope>
    <source>
        <strain evidence="2">W744_W776</strain>
    </source>
</reference>
<evidence type="ECO:0000256" key="1">
    <source>
        <dbReference type="SAM" id="MobiDB-lite"/>
    </source>
</evidence>
<feature type="compositionally biased region" description="Basic and acidic residues" evidence="1">
    <location>
        <begin position="20"/>
        <end position="39"/>
    </location>
</feature>
<gene>
    <name evidence="2" type="ORF">JTE90_025856</name>
</gene>
<organism evidence="2 3">
    <name type="scientific">Oedothorax gibbosus</name>
    <dbReference type="NCBI Taxonomy" id="931172"/>
    <lineage>
        <taxon>Eukaryota</taxon>
        <taxon>Metazoa</taxon>
        <taxon>Ecdysozoa</taxon>
        <taxon>Arthropoda</taxon>
        <taxon>Chelicerata</taxon>
        <taxon>Arachnida</taxon>
        <taxon>Araneae</taxon>
        <taxon>Araneomorphae</taxon>
        <taxon>Entelegynae</taxon>
        <taxon>Araneoidea</taxon>
        <taxon>Linyphiidae</taxon>
        <taxon>Erigoninae</taxon>
        <taxon>Oedothorax</taxon>
    </lineage>
</organism>
<feature type="region of interest" description="Disordered" evidence="1">
    <location>
        <begin position="1"/>
        <end position="39"/>
    </location>
</feature>
<name>A0AAV6UNJ9_9ARAC</name>
<dbReference type="Proteomes" id="UP000827092">
    <property type="component" value="Unassembled WGS sequence"/>
</dbReference>
<protein>
    <submittedName>
        <fullName evidence="2">Uncharacterized protein</fullName>
    </submittedName>
</protein>
<accession>A0AAV6UNJ9</accession>
<proteinExistence type="predicted"/>
<dbReference type="EMBL" id="JAFNEN010000343">
    <property type="protein sequence ID" value="KAG8185183.1"/>
    <property type="molecule type" value="Genomic_DNA"/>
</dbReference>
<sequence length="100" mass="11213">MAAPTHSEILSKAQRWQHHQHSELLSKLKDGSTTHSEIHSKMAAPTTFRDSFKSSKMAASTTFRASFKSSKMAAPTHSEIFQKLRWITAHNNIHALLSKA</sequence>